<organism evidence="3">
    <name type="scientific">Schizophyllum commune (strain H4-8 / FGSC 9210)</name>
    <name type="common">Split gill fungus</name>
    <dbReference type="NCBI Taxonomy" id="578458"/>
    <lineage>
        <taxon>Eukaryota</taxon>
        <taxon>Fungi</taxon>
        <taxon>Dikarya</taxon>
        <taxon>Basidiomycota</taxon>
        <taxon>Agaricomycotina</taxon>
        <taxon>Agaricomycetes</taxon>
        <taxon>Agaricomycetidae</taxon>
        <taxon>Agaricales</taxon>
        <taxon>Schizophyllaceae</taxon>
        <taxon>Schizophyllum</taxon>
    </lineage>
</organism>
<dbReference type="GeneID" id="9595659"/>
<sequence>MFDIQNTLALCSRDLGKESNDASTIELGPTDVHAHVSDIPAEILQSILDFTVAPTFLLTPGLTIREDAWLIYMKIKRSLPLVCRSWYASANPMLYRDIALRSVGQVAALLETLQNAPTLASLITSLSFACYVAEHHEEAYANDATLLLQLCQAARSVSFIAMNAPLSLPQLLPLLNPACPPLPHLTRLHLNEGFDSEALLSDQYKLVATPGEEGWYIRTQPLRPRRFLVGASHHLVELSLPFVSAMQSAPALTFPSLVSFGCLVNCIGSDSFGRITSIWEMPRLQRFSISLLGLGSPYLFQYMGTRDYLPRIGSFVARHGAQLRYLHILDHAHYTNDHRDLMLDIQSALDHCPRLEHLVLPSNVRPTPALHHPTVRWIDIWMPHRGDASHCITRKGIAPFGQTADSRAARSGDQKYMFPRLQGGRAIDAALSFFRDLPWILRPDTWAGVTAELKYPGIDVKHDKMNIWRADLQPEYTAPQGDGMDEERMPFGGIPQESRGWPRDRILFEYGTYVWTDEEGSDGDMSSVHSSDSSWLASDEETNGVEPMQWTHDDILRVFRDPDNHYADRLEDKATRAYERL</sequence>
<dbReference type="RefSeq" id="XP_003035878.1">
    <property type="nucleotide sequence ID" value="XM_003035832.1"/>
</dbReference>
<dbReference type="InParanoid" id="D8PW54"/>
<dbReference type="Proteomes" id="UP000007431">
    <property type="component" value="Unassembled WGS sequence"/>
</dbReference>
<feature type="compositionally biased region" description="Low complexity" evidence="1">
    <location>
        <begin position="523"/>
        <end position="537"/>
    </location>
</feature>
<dbReference type="EMBL" id="GL377303">
    <property type="protein sequence ID" value="EFJ00976.1"/>
    <property type="molecule type" value="Genomic_DNA"/>
</dbReference>
<dbReference type="KEGG" id="scm:SCHCO_02562157"/>
<dbReference type="HOGENOM" id="CLU_471851_0_0_1"/>
<keyword evidence="3" id="KW-1185">Reference proteome</keyword>
<gene>
    <name evidence="2" type="ORF">SCHCODRAFT_105419</name>
</gene>
<evidence type="ECO:0008006" key="4">
    <source>
        <dbReference type="Google" id="ProtNLM"/>
    </source>
</evidence>
<proteinExistence type="predicted"/>
<feature type="non-terminal residue" evidence="2">
    <location>
        <position position="581"/>
    </location>
</feature>
<dbReference type="OMA" id="DSCVVWA"/>
<name>D8PW54_SCHCM</name>
<evidence type="ECO:0000256" key="1">
    <source>
        <dbReference type="SAM" id="MobiDB-lite"/>
    </source>
</evidence>
<evidence type="ECO:0000313" key="2">
    <source>
        <dbReference type="EMBL" id="EFJ00976.1"/>
    </source>
</evidence>
<accession>D8PW54</accession>
<dbReference type="eggNOG" id="ENOG502RBJE">
    <property type="taxonomic scope" value="Eukaryota"/>
</dbReference>
<evidence type="ECO:0000313" key="3">
    <source>
        <dbReference type="Proteomes" id="UP000007431"/>
    </source>
</evidence>
<reference evidence="2 3" key="1">
    <citation type="journal article" date="2010" name="Nat. Biotechnol.">
        <title>Genome sequence of the model mushroom Schizophyllum commune.</title>
        <authorList>
            <person name="Ohm R.A."/>
            <person name="de Jong J.F."/>
            <person name="Lugones L.G."/>
            <person name="Aerts A."/>
            <person name="Kothe E."/>
            <person name="Stajich J.E."/>
            <person name="de Vries R.P."/>
            <person name="Record E."/>
            <person name="Levasseur A."/>
            <person name="Baker S.E."/>
            <person name="Bartholomew K.A."/>
            <person name="Coutinho P.M."/>
            <person name="Erdmann S."/>
            <person name="Fowler T.J."/>
            <person name="Gathman A.C."/>
            <person name="Lombard V."/>
            <person name="Henrissat B."/>
            <person name="Knabe N."/>
            <person name="Kuees U."/>
            <person name="Lilly W.W."/>
            <person name="Lindquist E."/>
            <person name="Lucas S."/>
            <person name="Magnuson J.K."/>
            <person name="Piumi F."/>
            <person name="Raudaskoski M."/>
            <person name="Salamov A."/>
            <person name="Schmutz J."/>
            <person name="Schwarze F.W.M.R."/>
            <person name="vanKuyk P.A."/>
            <person name="Horton J.S."/>
            <person name="Grigoriev I.V."/>
            <person name="Woesten H.A.B."/>
        </authorList>
    </citation>
    <scope>NUCLEOTIDE SEQUENCE [LARGE SCALE GENOMIC DNA]</scope>
    <source>
        <strain evidence="3">H4-8 / FGSC 9210</strain>
    </source>
</reference>
<dbReference type="OrthoDB" id="3258555at2759"/>
<dbReference type="AlphaFoldDB" id="D8PW54"/>
<dbReference type="VEuPathDB" id="FungiDB:SCHCODRAFT_02562157"/>
<protein>
    <recommendedName>
        <fullName evidence="4">F-box domain-containing protein</fullName>
    </recommendedName>
</protein>
<feature type="region of interest" description="Disordered" evidence="1">
    <location>
        <begin position="520"/>
        <end position="544"/>
    </location>
</feature>